<dbReference type="Proteomes" id="UP000245942">
    <property type="component" value="Unassembled WGS sequence"/>
</dbReference>
<dbReference type="OrthoDB" id="419768at2759"/>
<dbReference type="AlphaFoldDB" id="A0A316U2K7"/>
<evidence type="ECO:0000256" key="2">
    <source>
        <dbReference type="ARBA" id="ARBA00022692"/>
    </source>
</evidence>
<keyword evidence="3" id="KW-0677">Repeat</keyword>
<proteinExistence type="predicted"/>
<dbReference type="STRING" id="1684307.A0A316U2K7"/>
<dbReference type="Pfam" id="PF00168">
    <property type="entry name" value="C2"/>
    <property type="match status" value="2"/>
</dbReference>
<feature type="compositionally biased region" description="Basic and acidic residues" evidence="6">
    <location>
        <begin position="318"/>
        <end position="332"/>
    </location>
</feature>
<dbReference type="Pfam" id="PF25331">
    <property type="entry name" value="C2_Mug190_3rd"/>
    <property type="match status" value="1"/>
</dbReference>
<evidence type="ECO:0000256" key="3">
    <source>
        <dbReference type="ARBA" id="ARBA00022737"/>
    </source>
</evidence>
<evidence type="ECO:0000256" key="6">
    <source>
        <dbReference type="SAM" id="MobiDB-lite"/>
    </source>
</evidence>
<organism evidence="8 9">
    <name type="scientific">Pseudomicrostroma glucosiphilum</name>
    <dbReference type="NCBI Taxonomy" id="1684307"/>
    <lineage>
        <taxon>Eukaryota</taxon>
        <taxon>Fungi</taxon>
        <taxon>Dikarya</taxon>
        <taxon>Basidiomycota</taxon>
        <taxon>Ustilaginomycotina</taxon>
        <taxon>Exobasidiomycetes</taxon>
        <taxon>Microstromatales</taxon>
        <taxon>Microstromatales incertae sedis</taxon>
        <taxon>Pseudomicrostroma</taxon>
    </lineage>
</organism>
<feature type="domain" description="C2" evidence="7">
    <location>
        <begin position="438"/>
        <end position="569"/>
    </location>
</feature>
<dbReference type="GO" id="GO:0005789">
    <property type="term" value="C:endoplasmic reticulum membrane"/>
    <property type="evidence" value="ECO:0007669"/>
    <property type="project" value="UniProtKB-SubCell"/>
</dbReference>
<dbReference type="GO" id="GO:0061817">
    <property type="term" value="P:endoplasmic reticulum-plasma membrane tethering"/>
    <property type="evidence" value="ECO:0007669"/>
    <property type="project" value="InterPro"/>
</dbReference>
<evidence type="ECO:0000259" key="7">
    <source>
        <dbReference type="PROSITE" id="PS50004"/>
    </source>
</evidence>
<dbReference type="CDD" id="cd21676">
    <property type="entry name" value="SMP_Mug190"/>
    <property type="match status" value="1"/>
</dbReference>
<keyword evidence="4" id="KW-0256">Endoplasmic reticulum</keyword>
<keyword evidence="2" id="KW-0812">Transmembrane</keyword>
<dbReference type="Pfam" id="PF25669">
    <property type="entry name" value="SMP_MUG190-like"/>
    <property type="match status" value="2"/>
</dbReference>
<evidence type="ECO:0000256" key="5">
    <source>
        <dbReference type="ARBA" id="ARBA00022989"/>
    </source>
</evidence>
<gene>
    <name evidence="8" type="ORF">BCV69DRAFT_284664</name>
</gene>
<feature type="compositionally biased region" description="Basic and acidic residues" evidence="6">
    <location>
        <begin position="632"/>
        <end position="661"/>
    </location>
</feature>
<protein>
    <recommendedName>
        <fullName evidence="7">C2 domain-containing protein</fullName>
    </recommendedName>
</protein>
<evidence type="ECO:0000313" key="9">
    <source>
        <dbReference type="Proteomes" id="UP000245942"/>
    </source>
</evidence>
<feature type="region of interest" description="Disordered" evidence="6">
    <location>
        <begin position="1138"/>
        <end position="1157"/>
    </location>
</feature>
<comment type="subcellular location">
    <subcellularLocation>
        <location evidence="1">Endoplasmic reticulum membrane</location>
    </subcellularLocation>
</comment>
<feature type="compositionally biased region" description="Basic and acidic residues" evidence="6">
    <location>
        <begin position="1227"/>
        <end position="1240"/>
    </location>
</feature>
<feature type="region of interest" description="Disordered" evidence="6">
    <location>
        <begin position="1223"/>
        <end position="1246"/>
    </location>
</feature>
<dbReference type="SUPFAM" id="SSF49562">
    <property type="entry name" value="C2 domain (Calcium/lipid-binding domain, CaLB)"/>
    <property type="match status" value="2"/>
</dbReference>
<feature type="compositionally biased region" description="Polar residues" evidence="6">
    <location>
        <begin position="10"/>
        <end position="19"/>
    </location>
</feature>
<dbReference type="InterPro" id="IPR035892">
    <property type="entry name" value="C2_domain_sf"/>
</dbReference>
<dbReference type="RefSeq" id="XP_025346228.1">
    <property type="nucleotide sequence ID" value="XM_025493122.1"/>
</dbReference>
<dbReference type="EMBL" id="KZ819333">
    <property type="protein sequence ID" value="PWN19068.1"/>
    <property type="molecule type" value="Genomic_DNA"/>
</dbReference>
<feature type="region of interest" description="Disordered" evidence="6">
    <location>
        <begin position="624"/>
        <end position="675"/>
    </location>
</feature>
<dbReference type="SMART" id="SM00239">
    <property type="entry name" value="C2"/>
    <property type="match status" value="2"/>
</dbReference>
<name>A0A316U2K7_9BASI</name>
<dbReference type="InterPro" id="IPR057349">
    <property type="entry name" value="C2_Mug190_3rd"/>
</dbReference>
<keyword evidence="5" id="KW-0472">Membrane</keyword>
<accession>A0A316U2K7</accession>
<evidence type="ECO:0000256" key="1">
    <source>
        <dbReference type="ARBA" id="ARBA00004586"/>
    </source>
</evidence>
<feature type="compositionally biased region" description="Low complexity" evidence="6">
    <location>
        <begin position="759"/>
        <end position="773"/>
    </location>
</feature>
<dbReference type="PANTHER" id="PTHR47348">
    <property type="entry name" value="MEIOTICALLY UP-REGULATED GENE 190 PROTEIN"/>
    <property type="match status" value="1"/>
</dbReference>
<feature type="region of interest" description="Disordered" evidence="6">
    <location>
        <begin position="45"/>
        <end position="102"/>
    </location>
</feature>
<keyword evidence="5" id="KW-1133">Transmembrane helix</keyword>
<feature type="region of interest" description="Disordered" evidence="6">
    <location>
        <begin position="759"/>
        <end position="785"/>
    </location>
</feature>
<dbReference type="InterPro" id="IPR037765">
    <property type="entry name" value="C2B_Tricalbin"/>
</dbReference>
<dbReference type="Gene3D" id="2.60.40.150">
    <property type="entry name" value="C2 domain"/>
    <property type="match status" value="2"/>
</dbReference>
<feature type="region of interest" description="Disordered" evidence="6">
    <location>
        <begin position="1"/>
        <end position="30"/>
    </location>
</feature>
<dbReference type="GeneID" id="37014856"/>
<reference evidence="8 9" key="1">
    <citation type="journal article" date="2018" name="Mol. Biol. Evol.">
        <title>Broad Genomic Sampling Reveals a Smut Pathogenic Ancestry of the Fungal Clade Ustilaginomycotina.</title>
        <authorList>
            <person name="Kijpornyongpan T."/>
            <person name="Mondo S.J."/>
            <person name="Barry K."/>
            <person name="Sandor L."/>
            <person name="Lee J."/>
            <person name="Lipzen A."/>
            <person name="Pangilinan J."/>
            <person name="LaButti K."/>
            <person name="Hainaut M."/>
            <person name="Henrissat B."/>
            <person name="Grigoriev I.V."/>
            <person name="Spatafora J.W."/>
            <person name="Aime M.C."/>
        </authorList>
    </citation>
    <scope>NUCLEOTIDE SEQUENCE [LARGE SCALE GENOMIC DNA]</scope>
    <source>
        <strain evidence="8 9">MCA 4718</strain>
    </source>
</reference>
<dbReference type="PROSITE" id="PS50004">
    <property type="entry name" value="C2"/>
    <property type="match status" value="2"/>
</dbReference>
<evidence type="ECO:0000313" key="8">
    <source>
        <dbReference type="EMBL" id="PWN19068.1"/>
    </source>
</evidence>
<evidence type="ECO:0000256" key="4">
    <source>
        <dbReference type="ARBA" id="ARBA00022824"/>
    </source>
</evidence>
<dbReference type="InterPro" id="IPR000008">
    <property type="entry name" value="C2_dom"/>
</dbReference>
<sequence length="1246" mass="136618">MAEESPRAEGSSSRATASVTAPIPSKASGISASGIKARFAQYGRSGNKNSTYSVHGRQPSATGKDGSNEPPTPPRPGPGERATSGLRSSGDEAYNVPEGTTSATGATASIPGNPLAPHINLIIISLVATALISLFLSSIHWSLGVVTIGTGSYILSKALVSRGEDVAYATRIADNEAKWNKAEKTESVEWINHILGLVWPLITVDIFMPFIDLLEDALQLQVPGIVHAVRVEDLDQGVIPLKIQRFKVLGRGEQDFLRDRHDTQIEEQPGGVEDSVDLGEHVNLEVDFFYRAPPQTRKGFTVMTAHAVEEGIGPEGEDGTKTPETPSRRPSLEEEGETPPEMIHLLLYLSIGLQKIAAVEVPVWCEVLGIEGKMRLRLQLVPNAPFVKHVGFTLMGQPKLEIKAKPLGRKMVIDAMQLPFLSTYVLKSIQTTVAPFVSPGSYTIDVAALLGAGAGPRNTYSVGVICLILHQASDLPAADTNGYSDPFVSVSFARAGKPLFRSRVLRRTLRPTWQEVVFVPVSPDEVRDHEKLRITVFDADRFSADDPLGKIEISVDHLIQRALKRSKDFKSSTMMETRTDNLQPVRRGGQAQGQLKYSIVFSRLVQPEGGDGVANTPRRAQMMQQTAQRARTMGEKRTDDVKAEERSGETDAFLKEQERNNGDLGESPQARPEEPECLDQYETGFDRFVRSLGLPMDQHLLQARKARHDRVRKLVGMLSGEQAAILEPPDPAWPTGILAFHVHSIQQLEVSHTQRSYKSANLSGSGSAEAASSSGGGSDGVSPAAQRMPSSYVQLFLNDEPLLKTRTKTYNSRPYINAGSERVVGDYRTARMDFVVRDSRQREGDPIIGVVGFKIADVLKESARKTNWYTLTGGLGYGKMQITLLWRSIQLQVPASLRGWNIGVLEITKLQASVGQMFEGKDGYFYLQTPGGRKELSAISAKRESDQPDSASGPSNRYRYDVDLSSRTIRLPVRQRYPGQLVIELKAGTRTPGRRRPQAVMCIPLSRLVDNAEASLRVPLWVSQDWYQVEQGVLKATSADEQLFEGGRDQHLKEGNESGERVSALEELCHGSAADLPEELPYDGGKMVRAGFIDLTLHFFSGLGEEHKSSLAGDHELRFAHEAWQTMVDCKERALPRRAGNGSMARGRSASSASAAGSTGLYEPSIIDLHGDDDEVAGDEVDSDEERLLRKRILHRQERGAAQIKGFRTASWLKQNLNDGIGRAKRLAGEQSKRLSKMEDEGVSSI</sequence>
<keyword evidence="9" id="KW-1185">Reference proteome</keyword>
<feature type="domain" description="C2" evidence="7">
    <location>
        <begin position="719"/>
        <end position="869"/>
    </location>
</feature>
<feature type="region of interest" description="Disordered" evidence="6">
    <location>
        <begin position="309"/>
        <end position="337"/>
    </location>
</feature>
<dbReference type="PANTHER" id="PTHR47348:SF3">
    <property type="entry name" value="MEIOTICALLY UP-REGULATED GENE 190 PROTEIN"/>
    <property type="match status" value="1"/>
</dbReference>
<dbReference type="CDD" id="cd04052">
    <property type="entry name" value="C2B_Tricalbin-like"/>
    <property type="match status" value="1"/>
</dbReference>